<dbReference type="RefSeq" id="WP_301935306.1">
    <property type="nucleotide sequence ID" value="NZ_JAUEII010000104.1"/>
</dbReference>
<dbReference type="InterPro" id="IPR025586">
    <property type="entry name" value="PcfJ"/>
</dbReference>
<keyword evidence="1" id="KW-0175">Coiled coil</keyword>
<reference evidence="2" key="1">
    <citation type="submission" date="2023-06" db="EMBL/GenBank/DDBJ databases">
        <authorList>
            <person name="Zeman M."/>
            <person name="Kubasova T."/>
            <person name="Jahodarova E."/>
            <person name="Nykrynova M."/>
            <person name="Rychlik I."/>
        </authorList>
    </citation>
    <scope>NUCLEOTIDE SEQUENCE</scope>
    <source>
        <strain evidence="2">84_SSukc20</strain>
    </source>
</reference>
<keyword evidence="3" id="KW-1185">Reference proteome</keyword>
<accession>A0ABT7XB37</accession>
<comment type="caution">
    <text evidence="2">The sequence shown here is derived from an EMBL/GenBank/DDBJ whole genome shotgun (WGS) entry which is preliminary data.</text>
</comment>
<protein>
    <submittedName>
        <fullName evidence="2">PcfJ domain-containing protein</fullName>
    </submittedName>
</protein>
<sequence>MKPTNKIQREIVSLSRKMKPITERQEQYAYRHCFEPFAKRTAKGIYTCCDCAHTWQDTLSYIPVNVTCPHCGRKLKVRSDRTKVYNLKSYYTVITAVKDYQVLRHFVVFADFRIGRPAQYSMKEVVQRWLTPKGATHTLALKRNMCSFYYDSWNFCSNLELRSCSDNFVYDINAISTYPRAKVTETIRRNGYQGKTYDLSHYTVFKAILTDNRKETLLKCGQISLFKHFADKDSISDYIWKAIRVVIRHKYDISDAGLWCDYIRLLLHFGKDTSNPHYVCPSNLHQEHDRLSRKKHEEAAREQIREKKRRAIQHEKLYREAKSKFFGLIISEGKIQIRVLESVHEFIEEGEFMKHCVFSNEYFKNEKSLILSAMVDGVKTETIEISLDTMKVVQCRGHHNMNSEYHDDILRVMNKNIPLIAKRMCS</sequence>
<feature type="coiled-coil region" evidence="1">
    <location>
        <begin position="297"/>
        <end position="324"/>
    </location>
</feature>
<dbReference type="EMBL" id="JAUEII010000104">
    <property type="protein sequence ID" value="MDN0051300.1"/>
    <property type="molecule type" value="Genomic_DNA"/>
</dbReference>
<dbReference type="Pfam" id="PF14284">
    <property type="entry name" value="PcfJ"/>
    <property type="match status" value="1"/>
</dbReference>
<evidence type="ECO:0000313" key="2">
    <source>
        <dbReference type="EMBL" id="MDN0051300.1"/>
    </source>
</evidence>
<reference evidence="2" key="2">
    <citation type="submission" date="2024-05" db="EMBL/GenBank/DDBJ databases">
        <title>Identification and characterization of horizontal gene transfer across gut microbiota members of farm animals based on homology search.</title>
        <authorList>
            <person name="Schwarzerova J."/>
            <person name="Nykrynova M."/>
            <person name="Jureckova K."/>
            <person name="Cejkova D."/>
            <person name="Rychlik I."/>
        </authorList>
    </citation>
    <scope>NUCLEOTIDE SEQUENCE</scope>
    <source>
        <strain evidence="2">84_SSukc20</strain>
    </source>
</reference>
<name>A0ABT7XB37_9BACE</name>
<dbReference type="Proteomes" id="UP001167871">
    <property type="component" value="Unassembled WGS sequence"/>
</dbReference>
<evidence type="ECO:0000256" key="1">
    <source>
        <dbReference type="SAM" id="Coils"/>
    </source>
</evidence>
<organism evidence="2 3">
    <name type="scientific">Bacteroides gallinaceum</name>
    <dbReference type="NCBI Taxonomy" id="1462571"/>
    <lineage>
        <taxon>Bacteria</taxon>
        <taxon>Pseudomonadati</taxon>
        <taxon>Bacteroidota</taxon>
        <taxon>Bacteroidia</taxon>
        <taxon>Bacteroidales</taxon>
        <taxon>Bacteroidaceae</taxon>
        <taxon>Bacteroides</taxon>
    </lineage>
</organism>
<proteinExistence type="predicted"/>
<evidence type="ECO:0000313" key="3">
    <source>
        <dbReference type="Proteomes" id="UP001167871"/>
    </source>
</evidence>
<gene>
    <name evidence="2" type="ORF">QVO10_18350</name>
</gene>